<dbReference type="AlphaFoldDB" id="G8JUJ0"/>
<dbReference type="OrthoDB" id="10250441at2759"/>
<dbReference type="CDD" id="cd23165">
    <property type="entry name" value="Prefoldin_4"/>
    <property type="match status" value="1"/>
</dbReference>
<comment type="similarity">
    <text evidence="1 4">Belongs to the prefoldin subunit beta family.</text>
</comment>
<keyword evidence="2 4" id="KW-0143">Chaperone</keyword>
<dbReference type="PANTHER" id="PTHR21100:SF9">
    <property type="entry name" value="PREFOLDIN SUBUNIT 4"/>
    <property type="match status" value="1"/>
</dbReference>
<name>G8JUJ0_ERECY</name>
<dbReference type="GO" id="GO:0005737">
    <property type="term" value="C:cytoplasm"/>
    <property type="evidence" value="ECO:0007669"/>
    <property type="project" value="EnsemblFungi"/>
</dbReference>
<dbReference type="InterPro" id="IPR002777">
    <property type="entry name" value="PFD_beta-like"/>
</dbReference>
<dbReference type="Proteomes" id="UP000006790">
    <property type="component" value="Chromosome 6"/>
</dbReference>
<gene>
    <name evidence="6" type="ordered locus">Ecym_6396</name>
</gene>
<evidence type="ECO:0000256" key="1">
    <source>
        <dbReference type="ARBA" id="ARBA00008045"/>
    </source>
</evidence>
<dbReference type="InterPro" id="IPR009053">
    <property type="entry name" value="Prefoldin"/>
</dbReference>
<dbReference type="OMA" id="KFGRAIN"/>
<feature type="coiled-coil region" evidence="5">
    <location>
        <begin position="82"/>
        <end position="116"/>
    </location>
</feature>
<evidence type="ECO:0000256" key="5">
    <source>
        <dbReference type="SAM" id="Coils"/>
    </source>
</evidence>
<reference evidence="7" key="1">
    <citation type="journal article" date="2012" name="G3 (Bethesda)">
        <title>Pichia sorbitophila, an interspecies yeast hybrid reveals early steps of genome resolution following polyploidization.</title>
        <authorList>
            <person name="Leh Louis V."/>
            <person name="Despons L."/>
            <person name="Friedrich A."/>
            <person name="Martin T."/>
            <person name="Durrens P."/>
            <person name="Casaregola S."/>
            <person name="Neuveglise C."/>
            <person name="Fairhead C."/>
            <person name="Marck C."/>
            <person name="Cruz J.A."/>
            <person name="Straub M.L."/>
            <person name="Kugler V."/>
            <person name="Sacerdot C."/>
            <person name="Uzunov Z."/>
            <person name="Thierry A."/>
            <person name="Weiss S."/>
            <person name="Bleykasten C."/>
            <person name="De Montigny J."/>
            <person name="Jacques N."/>
            <person name="Jung P."/>
            <person name="Lemaire M."/>
            <person name="Mallet S."/>
            <person name="Morel G."/>
            <person name="Richard G.F."/>
            <person name="Sarkar A."/>
            <person name="Savel G."/>
            <person name="Schacherer J."/>
            <person name="Seret M.L."/>
            <person name="Talla E."/>
            <person name="Samson G."/>
            <person name="Jubin C."/>
            <person name="Poulain J."/>
            <person name="Vacherie B."/>
            <person name="Barbe V."/>
            <person name="Pelletier E."/>
            <person name="Sherman D.J."/>
            <person name="Westhof E."/>
            <person name="Weissenbach J."/>
            <person name="Baret P.V."/>
            <person name="Wincker P."/>
            <person name="Gaillardin C."/>
            <person name="Dujon B."/>
            <person name="Souciet J.L."/>
        </authorList>
    </citation>
    <scope>NUCLEOTIDE SEQUENCE [LARGE SCALE GENOMIC DNA]</scope>
    <source>
        <strain evidence="7">CBS 270.75 / DBVPG 7215 / KCTC 17166 / NRRL Y-17582</strain>
    </source>
</reference>
<dbReference type="Gene3D" id="1.10.287.370">
    <property type="match status" value="1"/>
</dbReference>
<comment type="function">
    <text evidence="3 4">Binds specifically to cytosolic chaperonin (c-CPN) and transfers target proteins to it. Binds to nascent polypeptide chain and promotes folding in an environment in which there are many competing pathways for nonnative proteins.</text>
</comment>
<dbReference type="GO" id="GO:0006457">
    <property type="term" value="P:protein folding"/>
    <property type="evidence" value="ECO:0007669"/>
    <property type="project" value="UniProtKB-UniRule"/>
</dbReference>
<dbReference type="GO" id="GO:0015631">
    <property type="term" value="F:tubulin binding"/>
    <property type="evidence" value="ECO:0007669"/>
    <property type="project" value="EnsemblFungi"/>
</dbReference>
<protein>
    <recommendedName>
        <fullName evidence="4">Prefoldin subunit 4</fullName>
    </recommendedName>
</protein>
<keyword evidence="7" id="KW-1185">Reference proteome</keyword>
<sequence>MELLPEGKKNTVQVLYEDQQRINEFSKLIMRKDALDVELQRQRQEKEYLDDISMEIELIDEDKKVQYKIGESFVFLKQSEVVEQLERDVQTVDSRILELEEQDEALEQRMATLKRVLYAKFGDSINLER</sequence>
<dbReference type="InterPro" id="IPR016661">
    <property type="entry name" value="PFDN4"/>
</dbReference>
<comment type="subunit">
    <text evidence="4">Heterohexamer of two PFD-alpha type and four PFD-beta type subunits.</text>
</comment>
<dbReference type="eggNOG" id="KOG1760">
    <property type="taxonomic scope" value="Eukaryota"/>
</dbReference>
<dbReference type="STRING" id="931890.G8JUJ0"/>
<dbReference type="SUPFAM" id="SSF46579">
    <property type="entry name" value="Prefoldin"/>
    <property type="match status" value="1"/>
</dbReference>
<organism evidence="6 7">
    <name type="scientific">Eremothecium cymbalariae (strain CBS 270.75 / DBVPG 7215 / KCTC 17166 / NRRL Y-17582)</name>
    <name type="common">Yeast</name>
    <dbReference type="NCBI Taxonomy" id="931890"/>
    <lineage>
        <taxon>Eukaryota</taxon>
        <taxon>Fungi</taxon>
        <taxon>Dikarya</taxon>
        <taxon>Ascomycota</taxon>
        <taxon>Saccharomycotina</taxon>
        <taxon>Saccharomycetes</taxon>
        <taxon>Saccharomycetales</taxon>
        <taxon>Saccharomycetaceae</taxon>
        <taxon>Eremothecium</taxon>
    </lineage>
</organism>
<evidence type="ECO:0000256" key="4">
    <source>
        <dbReference type="PIRNR" id="PIRNR016477"/>
    </source>
</evidence>
<accession>G8JUJ0</accession>
<keyword evidence="5" id="KW-0175">Coiled coil</keyword>
<dbReference type="Pfam" id="PF01920">
    <property type="entry name" value="Prefoldin_2"/>
    <property type="match status" value="1"/>
</dbReference>
<evidence type="ECO:0000313" key="7">
    <source>
        <dbReference type="Proteomes" id="UP000006790"/>
    </source>
</evidence>
<evidence type="ECO:0000313" key="6">
    <source>
        <dbReference type="EMBL" id="AET40770.1"/>
    </source>
</evidence>
<dbReference type="InParanoid" id="G8JUJ0"/>
<dbReference type="GeneID" id="11469189"/>
<dbReference type="PIRSF" id="PIRSF016477">
    <property type="entry name" value="Prefoldin_subunit_4"/>
    <property type="match status" value="1"/>
</dbReference>
<dbReference type="RefSeq" id="XP_003647587.1">
    <property type="nucleotide sequence ID" value="XM_003647539.1"/>
</dbReference>
<dbReference type="KEGG" id="erc:Ecym_6396"/>
<dbReference type="FunCoup" id="G8JUJ0">
    <property type="interactions" value="706"/>
</dbReference>
<dbReference type="PANTHER" id="PTHR21100">
    <property type="entry name" value="PREFOLDIN SUBUNIT 4"/>
    <property type="match status" value="1"/>
</dbReference>
<evidence type="ECO:0000256" key="2">
    <source>
        <dbReference type="ARBA" id="ARBA00023186"/>
    </source>
</evidence>
<dbReference type="GO" id="GO:0007021">
    <property type="term" value="P:tubulin complex assembly"/>
    <property type="evidence" value="ECO:0007669"/>
    <property type="project" value="EnsemblFungi"/>
</dbReference>
<dbReference type="GO" id="GO:0016272">
    <property type="term" value="C:prefoldin complex"/>
    <property type="evidence" value="ECO:0007669"/>
    <property type="project" value="UniProtKB-UniRule"/>
</dbReference>
<dbReference type="EMBL" id="CP002502">
    <property type="protein sequence ID" value="AET40770.1"/>
    <property type="molecule type" value="Genomic_DNA"/>
</dbReference>
<proteinExistence type="inferred from homology"/>
<dbReference type="GO" id="GO:0071629">
    <property type="term" value="P:cytoplasm protein quality control by the ubiquitin-proteasome system"/>
    <property type="evidence" value="ECO:0007669"/>
    <property type="project" value="EnsemblFungi"/>
</dbReference>
<evidence type="ECO:0000256" key="3">
    <source>
        <dbReference type="ARBA" id="ARBA00024667"/>
    </source>
</evidence>
<dbReference type="GO" id="GO:0051082">
    <property type="term" value="F:unfolded protein binding"/>
    <property type="evidence" value="ECO:0007669"/>
    <property type="project" value="InterPro"/>
</dbReference>
<dbReference type="FunFam" id="1.10.287.370:FF:000005">
    <property type="entry name" value="Prefoldin subunit 4"/>
    <property type="match status" value="1"/>
</dbReference>
<dbReference type="GO" id="GO:0032968">
    <property type="term" value="P:positive regulation of transcription elongation by RNA polymerase II"/>
    <property type="evidence" value="ECO:0007669"/>
    <property type="project" value="EnsemblFungi"/>
</dbReference>
<dbReference type="HOGENOM" id="CLU_130032_0_0_1"/>